<keyword evidence="6 14" id="KW-0732">Signal</keyword>
<evidence type="ECO:0000313" key="17">
    <source>
        <dbReference type="EMBL" id="NDY91296.1"/>
    </source>
</evidence>
<evidence type="ECO:0000256" key="8">
    <source>
        <dbReference type="ARBA" id="ARBA00023077"/>
    </source>
</evidence>
<dbReference type="InterPro" id="IPR036942">
    <property type="entry name" value="Beta-barrel_TonB_sf"/>
</dbReference>
<dbReference type="CDD" id="cd01347">
    <property type="entry name" value="ligand_gated_channel"/>
    <property type="match status" value="1"/>
</dbReference>
<dbReference type="PANTHER" id="PTHR30069">
    <property type="entry name" value="TONB-DEPENDENT OUTER MEMBRANE RECEPTOR"/>
    <property type="match status" value="1"/>
</dbReference>
<dbReference type="GO" id="GO:0009279">
    <property type="term" value="C:cell outer membrane"/>
    <property type="evidence" value="ECO:0007669"/>
    <property type="project" value="UniProtKB-SubCell"/>
</dbReference>
<evidence type="ECO:0000256" key="4">
    <source>
        <dbReference type="ARBA" id="ARBA00022452"/>
    </source>
</evidence>
<dbReference type="AlphaFoldDB" id="A0A7C9PGH2"/>
<evidence type="ECO:0000256" key="14">
    <source>
        <dbReference type="SAM" id="SignalP"/>
    </source>
</evidence>
<evidence type="ECO:0000256" key="7">
    <source>
        <dbReference type="ARBA" id="ARBA00023065"/>
    </source>
</evidence>
<dbReference type="RefSeq" id="WP_163457147.1">
    <property type="nucleotide sequence ID" value="NZ_JAAGOH010000008.1"/>
</dbReference>
<evidence type="ECO:0000259" key="15">
    <source>
        <dbReference type="Pfam" id="PF00593"/>
    </source>
</evidence>
<evidence type="ECO:0000256" key="5">
    <source>
        <dbReference type="ARBA" id="ARBA00022692"/>
    </source>
</evidence>
<protein>
    <submittedName>
        <fullName evidence="17">TonB-dependent receptor</fullName>
    </submittedName>
</protein>
<feature type="signal peptide" evidence="14">
    <location>
        <begin position="1"/>
        <end position="25"/>
    </location>
</feature>
<gene>
    <name evidence="17" type="ORF">G3A44_08850</name>
</gene>
<comment type="subcellular location">
    <subcellularLocation>
        <location evidence="1 12">Cell outer membrane</location>
        <topology evidence="1 12">Multi-pass membrane protein</topology>
    </subcellularLocation>
</comment>
<keyword evidence="8 13" id="KW-0798">TonB box</keyword>
<dbReference type="Gene3D" id="2.40.170.20">
    <property type="entry name" value="TonB-dependent receptor, beta-barrel domain"/>
    <property type="match status" value="1"/>
</dbReference>
<dbReference type="GO" id="GO:0006811">
    <property type="term" value="P:monoatomic ion transport"/>
    <property type="evidence" value="ECO:0007669"/>
    <property type="project" value="UniProtKB-KW"/>
</dbReference>
<dbReference type="Pfam" id="PF07715">
    <property type="entry name" value="Plug"/>
    <property type="match status" value="1"/>
</dbReference>
<evidence type="ECO:0000256" key="3">
    <source>
        <dbReference type="ARBA" id="ARBA00022448"/>
    </source>
</evidence>
<name>A0A7C9PGH2_9BURK</name>
<dbReference type="SUPFAM" id="SSF56935">
    <property type="entry name" value="Porins"/>
    <property type="match status" value="1"/>
</dbReference>
<dbReference type="InterPro" id="IPR037066">
    <property type="entry name" value="Plug_dom_sf"/>
</dbReference>
<keyword evidence="5 12" id="KW-0812">Transmembrane</keyword>
<evidence type="ECO:0000256" key="12">
    <source>
        <dbReference type="PROSITE-ProRule" id="PRU01360"/>
    </source>
</evidence>
<feature type="domain" description="TonB-dependent receptor plug" evidence="16">
    <location>
        <begin position="51"/>
        <end position="150"/>
    </location>
</feature>
<dbReference type="Proteomes" id="UP000484255">
    <property type="component" value="Unassembled WGS sequence"/>
</dbReference>
<dbReference type="GO" id="GO:0015889">
    <property type="term" value="P:cobalamin transport"/>
    <property type="evidence" value="ECO:0007669"/>
    <property type="project" value="TreeGrafter"/>
</dbReference>
<keyword evidence="11 12" id="KW-0998">Cell outer membrane</keyword>
<evidence type="ECO:0000256" key="10">
    <source>
        <dbReference type="ARBA" id="ARBA00023170"/>
    </source>
</evidence>
<feature type="domain" description="TonB-dependent receptor-like beta-barrel" evidence="15">
    <location>
        <begin position="210"/>
        <end position="589"/>
    </location>
</feature>
<accession>A0A7C9PGH2</accession>
<comment type="similarity">
    <text evidence="2 12 13">Belongs to the TonB-dependent receptor family.</text>
</comment>
<reference evidence="17 18" key="1">
    <citation type="submission" date="2020-02" db="EMBL/GenBank/DDBJ databases">
        <title>Ideonella bacterium strain TBM-1.</title>
        <authorList>
            <person name="Chen W.-M."/>
        </authorList>
    </citation>
    <scope>NUCLEOTIDE SEQUENCE [LARGE SCALE GENOMIC DNA]</scope>
    <source>
        <strain evidence="17 18">TBM-1</strain>
    </source>
</reference>
<dbReference type="PANTHER" id="PTHR30069:SF53">
    <property type="entry name" value="COLICIN I RECEPTOR-RELATED"/>
    <property type="match status" value="1"/>
</dbReference>
<dbReference type="Pfam" id="PF00593">
    <property type="entry name" value="TonB_dep_Rec_b-barrel"/>
    <property type="match status" value="1"/>
</dbReference>
<evidence type="ECO:0000313" key="18">
    <source>
        <dbReference type="Proteomes" id="UP000484255"/>
    </source>
</evidence>
<dbReference type="InterPro" id="IPR012910">
    <property type="entry name" value="Plug_dom"/>
</dbReference>
<evidence type="ECO:0000256" key="1">
    <source>
        <dbReference type="ARBA" id="ARBA00004571"/>
    </source>
</evidence>
<feature type="chain" id="PRO_5028865600" evidence="14">
    <location>
        <begin position="26"/>
        <end position="617"/>
    </location>
</feature>
<evidence type="ECO:0000256" key="2">
    <source>
        <dbReference type="ARBA" id="ARBA00009810"/>
    </source>
</evidence>
<keyword evidence="3 12" id="KW-0813">Transport</keyword>
<dbReference type="InterPro" id="IPR000531">
    <property type="entry name" value="Beta-barrel_TonB"/>
</dbReference>
<evidence type="ECO:0000256" key="6">
    <source>
        <dbReference type="ARBA" id="ARBA00022729"/>
    </source>
</evidence>
<keyword evidence="4 12" id="KW-1134">Transmembrane beta strand</keyword>
<comment type="caution">
    <text evidence="17">The sequence shown here is derived from an EMBL/GenBank/DDBJ whole genome shotgun (WGS) entry which is preliminary data.</text>
</comment>
<dbReference type="Gene3D" id="2.170.130.10">
    <property type="entry name" value="TonB-dependent receptor, plug domain"/>
    <property type="match status" value="1"/>
</dbReference>
<evidence type="ECO:0000259" key="16">
    <source>
        <dbReference type="Pfam" id="PF07715"/>
    </source>
</evidence>
<evidence type="ECO:0000256" key="9">
    <source>
        <dbReference type="ARBA" id="ARBA00023136"/>
    </source>
</evidence>
<proteinExistence type="inferred from homology"/>
<keyword evidence="7" id="KW-0406">Ion transport</keyword>
<evidence type="ECO:0000256" key="11">
    <source>
        <dbReference type="ARBA" id="ARBA00023237"/>
    </source>
</evidence>
<organism evidence="17 18">
    <name type="scientific">Ideonella livida</name>
    <dbReference type="NCBI Taxonomy" id="2707176"/>
    <lineage>
        <taxon>Bacteria</taxon>
        <taxon>Pseudomonadati</taxon>
        <taxon>Pseudomonadota</taxon>
        <taxon>Betaproteobacteria</taxon>
        <taxon>Burkholderiales</taxon>
        <taxon>Sphaerotilaceae</taxon>
        <taxon>Ideonella</taxon>
    </lineage>
</organism>
<keyword evidence="10 17" id="KW-0675">Receptor</keyword>
<dbReference type="PROSITE" id="PS52016">
    <property type="entry name" value="TONB_DEPENDENT_REC_3"/>
    <property type="match status" value="1"/>
</dbReference>
<sequence>MRSLRPSSALAILLHAPLCLTLAQAQTASEADFVVTASRSAEATSRSVRPLLVLTAEDIRTAGVSSLPELLRATGLAEVTSNGGLGQAASVFLRGANGGHTLVLIDGVRIGSATSGAAALEGLPLALIERVEVLPGTASSLYGGDALGGVIQVFTRSAQRSPGTTVALTGGSHGLRQAQASHAQRGNGTEVAVGVNAWEVRGFDVKTEGTYGHEPDADGARGQSLNLRLQQEVGAHRLGLQWMNSQLRNRYDNYTQDWTTGEWGGAHAWADSRLSTRAATWQGPLAAGVNSELRLSQATDDSQTHDASPSFFTTRQDQLSWLNRLAAGGGQLVAGLEWLKQKVDSDTDFAVDARTVKSLLLGWRATQGAVSTQIDLRRDANSQYGAHATGQAAVAWQLDPAWRLRLAGGTAFKAPTFNDLYWPFAGNPGLQPEKARNLELGSDWQLGGLRLSATAFRSRITDLIAWQEQADGNWLPANVGQAENTGLSLGLNGRLASGYQMRAQATVQNPRNADTGLQLQRRARQFAALGLSRRDGALHYGSDLSYVGHRFDSANESAASRMGGYSLLAVFAGWKFNPDWALEGRVNNLADKRHESVQGYVTPGREAQLTLRWTPAS</sequence>
<keyword evidence="9 12" id="KW-0472">Membrane</keyword>
<keyword evidence="18" id="KW-1185">Reference proteome</keyword>
<dbReference type="EMBL" id="JAAGOH010000008">
    <property type="protein sequence ID" value="NDY91296.1"/>
    <property type="molecule type" value="Genomic_DNA"/>
</dbReference>
<dbReference type="InterPro" id="IPR039426">
    <property type="entry name" value="TonB-dep_rcpt-like"/>
</dbReference>
<evidence type="ECO:0000256" key="13">
    <source>
        <dbReference type="RuleBase" id="RU003357"/>
    </source>
</evidence>